<keyword evidence="5" id="KW-1185">Reference proteome</keyword>
<dbReference type="InParanoid" id="A0A2T3B4F4"/>
<sequence>MSTFARMIWRNHFDLPELPPPGTFKDQSILITGATGGMGLATAIHFVNLGASSVIITGRTNAKGEEAKAIIEDQTNTNGIVKVMELEMNTFAGTKLFAEKLKKEVKTIDYVLLNAGVLKTDFKLGEEGYEESIQVNVLSTALLALLLLPWMKAAGKGKAHLGFVTSGRHRGVSIDGSFPKQDVLQFFSKKEHFPGSQICSISKLLEQYVANEISKLSLGPDGTPQVIVNSICPGAVYSDLSRQYKKGYIATYAVNLVMNIMAKSSEGGARTPVLAAMTTPAENGKYITHYQSDEDYKVAAAKNIFGPEGQKMQAEVWKEIIAILAEKVPEVKEIVHSVA</sequence>
<gene>
    <name evidence="4" type="ORF">M430DRAFT_18676</name>
</gene>
<keyword evidence="2" id="KW-0521">NADP</keyword>
<reference evidence="4 5" key="1">
    <citation type="journal article" date="2018" name="New Phytol.">
        <title>Comparative genomics and transcriptomics depict ericoid mycorrhizal fungi as versatile saprotrophs and plant mutualists.</title>
        <authorList>
            <person name="Martino E."/>
            <person name="Morin E."/>
            <person name="Grelet G.A."/>
            <person name="Kuo A."/>
            <person name="Kohler A."/>
            <person name="Daghino S."/>
            <person name="Barry K.W."/>
            <person name="Cichocki N."/>
            <person name="Clum A."/>
            <person name="Dockter R.B."/>
            <person name="Hainaut M."/>
            <person name="Kuo R.C."/>
            <person name="LaButti K."/>
            <person name="Lindahl B.D."/>
            <person name="Lindquist E.A."/>
            <person name="Lipzen A."/>
            <person name="Khouja H.R."/>
            <person name="Magnuson J."/>
            <person name="Murat C."/>
            <person name="Ohm R.A."/>
            <person name="Singer S.W."/>
            <person name="Spatafora J.W."/>
            <person name="Wang M."/>
            <person name="Veneault-Fourrey C."/>
            <person name="Henrissat B."/>
            <person name="Grigoriev I.V."/>
            <person name="Martin F.M."/>
            <person name="Perotto S."/>
        </authorList>
    </citation>
    <scope>NUCLEOTIDE SEQUENCE [LARGE SCALE GENOMIC DNA]</scope>
    <source>
        <strain evidence="4 5">ATCC 22711</strain>
    </source>
</reference>
<evidence type="ECO:0000256" key="3">
    <source>
        <dbReference type="ARBA" id="ARBA00023002"/>
    </source>
</evidence>
<keyword evidence="3" id="KW-0560">Oxidoreductase</keyword>
<dbReference type="Proteomes" id="UP000241818">
    <property type="component" value="Unassembled WGS sequence"/>
</dbReference>
<dbReference type="GeneID" id="36572001"/>
<protein>
    <recommendedName>
        <fullName evidence="6">Ketoreductase (KR) domain-containing protein</fullName>
    </recommendedName>
</protein>
<dbReference type="OrthoDB" id="542013at2759"/>
<evidence type="ECO:0000256" key="1">
    <source>
        <dbReference type="ARBA" id="ARBA00006484"/>
    </source>
</evidence>
<dbReference type="PANTHER" id="PTHR24320:SF252">
    <property type="entry name" value="DEHYDROGENASE_REDUCTASE FAMILY PROTEIN, PUTATIVE (AFU_ORTHOLOGUE AFUA_3G08550)-RELATED"/>
    <property type="match status" value="1"/>
</dbReference>
<organism evidence="4 5">
    <name type="scientific">Amorphotheca resinae ATCC 22711</name>
    <dbReference type="NCBI Taxonomy" id="857342"/>
    <lineage>
        <taxon>Eukaryota</taxon>
        <taxon>Fungi</taxon>
        <taxon>Dikarya</taxon>
        <taxon>Ascomycota</taxon>
        <taxon>Pezizomycotina</taxon>
        <taxon>Leotiomycetes</taxon>
        <taxon>Helotiales</taxon>
        <taxon>Amorphothecaceae</taxon>
        <taxon>Amorphotheca</taxon>
    </lineage>
</organism>
<evidence type="ECO:0000256" key="2">
    <source>
        <dbReference type="ARBA" id="ARBA00022857"/>
    </source>
</evidence>
<dbReference type="SUPFAM" id="SSF51735">
    <property type="entry name" value="NAD(P)-binding Rossmann-fold domains"/>
    <property type="match status" value="1"/>
</dbReference>
<dbReference type="PANTHER" id="PTHR24320">
    <property type="entry name" value="RETINOL DEHYDROGENASE"/>
    <property type="match status" value="1"/>
</dbReference>
<evidence type="ECO:0000313" key="4">
    <source>
        <dbReference type="EMBL" id="PSS20524.1"/>
    </source>
</evidence>
<dbReference type="EMBL" id="KZ679010">
    <property type="protein sequence ID" value="PSS20524.1"/>
    <property type="molecule type" value="Genomic_DNA"/>
</dbReference>
<dbReference type="PRINTS" id="PR00081">
    <property type="entry name" value="GDHRDH"/>
</dbReference>
<dbReference type="STRING" id="857342.A0A2T3B4F4"/>
<evidence type="ECO:0000313" key="5">
    <source>
        <dbReference type="Proteomes" id="UP000241818"/>
    </source>
</evidence>
<proteinExistence type="inferred from homology"/>
<dbReference type="InterPro" id="IPR002347">
    <property type="entry name" value="SDR_fam"/>
</dbReference>
<comment type="similarity">
    <text evidence="1">Belongs to the short-chain dehydrogenases/reductases (SDR) family.</text>
</comment>
<dbReference type="GO" id="GO:0016491">
    <property type="term" value="F:oxidoreductase activity"/>
    <property type="evidence" value="ECO:0007669"/>
    <property type="project" value="UniProtKB-KW"/>
</dbReference>
<dbReference type="Gene3D" id="3.40.50.720">
    <property type="entry name" value="NAD(P)-binding Rossmann-like Domain"/>
    <property type="match status" value="1"/>
</dbReference>
<dbReference type="InterPro" id="IPR036291">
    <property type="entry name" value="NAD(P)-bd_dom_sf"/>
</dbReference>
<dbReference type="AlphaFoldDB" id="A0A2T3B4F4"/>
<name>A0A2T3B4F4_AMORE</name>
<accession>A0A2T3B4F4</accession>
<evidence type="ECO:0008006" key="6">
    <source>
        <dbReference type="Google" id="ProtNLM"/>
    </source>
</evidence>
<dbReference type="Pfam" id="PF00106">
    <property type="entry name" value="adh_short"/>
    <property type="match status" value="1"/>
</dbReference>
<dbReference type="RefSeq" id="XP_024721794.1">
    <property type="nucleotide sequence ID" value="XM_024863920.1"/>
</dbReference>